<dbReference type="Pfam" id="PF00018">
    <property type="entry name" value="SH3_1"/>
    <property type="match status" value="1"/>
</dbReference>
<evidence type="ECO:0000256" key="3">
    <source>
        <dbReference type="ARBA" id="ARBA00004510"/>
    </source>
</evidence>
<organism evidence="15 16">
    <name type="scientific">Rattus norvegicus</name>
    <name type="common">Rat</name>
    <dbReference type="NCBI Taxonomy" id="10116"/>
    <lineage>
        <taxon>Eukaryota</taxon>
        <taxon>Metazoa</taxon>
        <taxon>Chordata</taxon>
        <taxon>Craniata</taxon>
        <taxon>Vertebrata</taxon>
        <taxon>Euteleostomi</taxon>
        <taxon>Mammalia</taxon>
        <taxon>Eutheria</taxon>
        <taxon>Euarchontoglires</taxon>
        <taxon>Glires</taxon>
        <taxon>Rodentia</taxon>
        <taxon>Myomorpha</taxon>
        <taxon>Muroidea</taxon>
        <taxon>Muridae</taxon>
        <taxon>Murinae</taxon>
        <taxon>Rattus</taxon>
    </lineage>
</organism>
<evidence type="ECO:0000256" key="4">
    <source>
        <dbReference type="ARBA" id="ARBA00010020"/>
    </source>
</evidence>
<evidence type="ECO:0000256" key="2">
    <source>
        <dbReference type="ARBA" id="ARBA00004486"/>
    </source>
</evidence>
<dbReference type="InterPro" id="IPR000727">
    <property type="entry name" value="T_SNARE_dom"/>
</dbReference>
<dbReference type="EMBL" id="CH473965">
    <property type="protein sequence ID" value="EDL98934.1"/>
    <property type="molecule type" value="Genomic_DNA"/>
</dbReference>
<evidence type="ECO:0000313" key="17">
    <source>
        <dbReference type="RGD" id="628771"/>
    </source>
</evidence>
<feature type="compositionally biased region" description="Polar residues" evidence="12">
    <location>
        <begin position="309"/>
        <end position="329"/>
    </location>
</feature>
<dbReference type="InterPro" id="IPR028457">
    <property type="entry name" value="ABI"/>
</dbReference>
<dbReference type="InterPro" id="IPR001452">
    <property type="entry name" value="SH3_domain"/>
</dbReference>
<keyword evidence="9" id="KW-0206">Cytoskeleton</keyword>
<evidence type="ECO:0000313" key="16">
    <source>
        <dbReference type="Proteomes" id="UP000234681"/>
    </source>
</evidence>
<sequence length="446" mass="49389">MAELQMLLEEEIPGGRRALFDSYTNLERVADYCENNYIQSPDKQRALEETKAYTTQSLASVAYLINTLANNVLQMLDIQASQLRRMESSINHISQTVDIHKEKVARREIGILTTNKNTSRTHKIIAPANLERPVRYIRKPIDYTILDDIGHGVKVSTQNMKMGGLPRTTPPTQKPPSPPMSGKGTLGRHSPYRTLEPVRPPVVPNDYVPSPTRNMAPSQQSPVRTASVNQRNRTYSSSGSSGGSHPSSRSSSRENSGSGSVGVPIAVPTPSPPSVFPGHPVQFYSMNRPASRHTPPTIGGSLPYRRPPSITSQTSLQNQMNGGPFYNQNPVSDTPPPPPPVDEPVFDESPPPPPPPEDYEEEEAAVVEYSDPYAEEDPPWAPRSYLEKVVAIYDYTKDKEDELSFQEGAIIYVIKKNDDGWYEGVMNGVTGLFPGNYVESIMHYSE</sequence>
<proteinExistence type="inferred from homology"/>
<keyword evidence="5 11" id="KW-0728">SH3 domain</keyword>
<evidence type="ECO:0000256" key="11">
    <source>
        <dbReference type="PROSITE-ProRule" id="PRU00192"/>
    </source>
</evidence>
<dbReference type="PANTHER" id="PTHR10460">
    <property type="entry name" value="ABL INTERACTOR FAMILY MEMBER"/>
    <property type="match status" value="1"/>
</dbReference>
<dbReference type="GO" id="GO:0030175">
    <property type="term" value="C:filopodium"/>
    <property type="evidence" value="ECO:0007669"/>
    <property type="project" value="UniProtKB-SubCell"/>
</dbReference>
<dbReference type="PROSITE" id="PS50002">
    <property type="entry name" value="SH3"/>
    <property type="match status" value="1"/>
</dbReference>
<dbReference type="InterPro" id="IPR035726">
    <property type="entry name" value="Abi2_SH3"/>
</dbReference>
<dbReference type="GeneID" id="286928"/>
<accession>A6IPC8</accession>
<evidence type="ECO:0000256" key="7">
    <source>
        <dbReference type="ARBA" id="ARBA00022553"/>
    </source>
</evidence>
<dbReference type="PRINTS" id="PR00452">
    <property type="entry name" value="SH3DOMAIN"/>
</dbReference>
<dbReference type="CDD" id="cd11972">
    <property type="entry name" value="SH3_Abi2"/>
    <property type="match status" value="1"/>
</dbReference>
<dbReference type="SMART" id="SM00326">
    <property type="entry name" value="SH3"/>
    <property type="match status" value="1"/>
</dbReference>
<evidence type="ECO:0000256" key="6">
    <source>
        <dbReference type="ARBA" id="ARBA00022490"/>
    </source>
</evidence>
<dbReference type="RGD" id="628771">
    <property type="gene designation" value="Abi2"/>
</dbReference>
<dbReference type="AlphaFoldDB" id="A6IPC8"/>
<dbReference type="PROSITE" id="PS50192">
    <property type="entry name" value="T_SNARE"/>
    <property type="match status" value="1"/>
</dbReference>
<evidence type="ECO:0000259" key="14">
    <source>
        <dbReference type="PROSITE" id="PS50192"/>
    </source>
</evidence>
<dbReference type="PANTHER" id="PTHR10460:SF26">
    <property type="entry name" value="ABL INTERACTOR 2"/>
    <property type="match status" value="1"/>
</dbReference>
<keyword evidence="6" id="KW-0963">Cytoplasm</keyword>
<evidence type="ECO:0000256" key="12">
    <source>
        <dbReference type="SAM" id="MobiDB-lite"/>
    </source>
</evidence>
<dbReference type="CTD" id="10152"/>
<keyword evidence="8" id="KW-0175">Coiled coil</keyword>
<evidence type="ECO:0000313" key="15">
    <source>
        <dbReference type="EMBL" id="EDL98934.1"/>
    </source>
</evidence>
<dbReference type="GO" id="GO:0030027">
    <property type="term" value="C:lamellipodium"/>
    <property type="evidence" value="ECO:0007669"/>
    <property type="project" value="UniProtKB-SubCell"/>
</dbReference>
<evidence type="ECO:0000256" key="8">
    <source>
        <dbReference type="ARBA" id="ARBA00023054"/>
    </source>
</evidence>
<evidence type="ECO:0000256" key="5">
    <source>
        <dbReference type="ARBA" id="ARBA00022443"/>
    </source>
</evidence>
<reference evidence="15 16" key="1">
    <citation type="submission" date="2005-09" db="EMBL/GenBank/DDBJ databases">
        <authorList>
            <person name="Mural R.J."/>
            <person name="Li P.W."/>
            <person name="Adams M.D."/>
            <person name="Amanatides P.G."/>
            <person name="Baden-Tillson H."/>
            <person name="Barnstead M."/>
            <person name="Chin S.H."/>
            <person name="Dew I."/>
            <person name="Evans C.A."/>
            <person name="Ferriera S."/>
            <person name="Flanigan M."/>
            <person name="Fosler C."/>
            <person name="Glodek A."/>
            <person name="Gu Z."/>
            <person name="Holt R.A."/>
            <person name="Jennings D."/>
            <person name="Kraft C.L."/>
            <person name="Lu F."/>
            <person name="Nguyen T."/>
            <person name="Nusskern D.R."/>
            <person name="Pfannkoch C.M."/>
            <person name="Sitter C."/>
            <person name="Sutton G.G."/>
            <person name="Venter J.C."/>
            <person name="Wang Z."/>
            <person name="Woodage T."/>
            <person name="Zheng X.H."/>
            <person name="Zhong F."/>
        </authorList>
    </citation>
    <scope>NUCLEOTIDE SEQUENCE [LARGE SCALE GENOMIC DNA]</scope>
    <source>
        <strain>BN</strain>
        <strain evidence="16">Sprague-Dawley</strain>
    </source>
</reference>
<dbReference type="Proteomes" id="UP000234681">
    <property type="component" value="Chromosome 9"/>
</dbReference>
<feature type="compositionally biased region" description="Polar residues" evidence="12">
    <location>
        <begin position="211"/>
        <end position="235"/>
    </location>
</feature>
<feature type="domain" description="SH3" evidence="13">
    <location>
        <begin position="384"/>
        <end position="443"/>
    </location>
</feature>
<dbReference type="SUPFAM" id="SSF50044">
    <property type="entry name" value="SH3-domain"/>
    <property type="match status" value="1"/>
</dbReference>
<evidence type="ECO:0000259" key="13">
    <source>
        <dbReference type="PROSITE" id="PS50002"/>
    </source>
</evidence>
<evidence type="ECO:0000256" key="9">
    <source>
        <dbReference type="ARBA" id="ARBA00023212"/>
    </source>
</evidence>
<protein>
    <submittedName>
        <fullName evidence="15">RCG22366, isoform CRA_c</fullName>
    </submittedName>
</protein>
<feature type="compositionally biased region" description="Low complexity" evidence="12">
    <location>
        <begin position="236"/>
        <end position="262"/>
    </location>
</feature>
<dbReference type="GO" id="GO:0005856">
    <property type="term" value="C:cytoskeleton"/>
    <property type="evidence" value="ECO:0007669"/>
    <property type="project" value="UniProtKB-SubCell"/>
</dbReference>
<dbReference type="PRINTS" id="PR01217">
    <property type="entry name" value="PRICHEXTENSN"/>
</dbReference>
<name>A6IPC8_RAT</name>
<feature type="compositionally biased region" description="Pro residues" evidence="12">
    <location>
        <begin position="168"/>
        <end position="179"/>
    </location>
</feature>
<dbReference type="FunFam" id="2.30.30.40:FF:000002">
    <property type="entry name" value="abl interactor 1 isoform X1"/>
    <property type="match status" value="1"/>
</dbReference>
<keyword evidence="7" id="KW-0597">Phosphoprotein</keyword>
<gene>
    <name evidence="17" type="primary">Abi2</name>
    <name evidence="15" type="ORF">rCG_22366</name>
</gene>
<dbReference type="RefSeq" id="XP_063122853.1">
    <property type="nucleotide sequence ID" value="XM_063266783.1"/>
</dbReference>
<dbReference type="Gene3D" id="6.10.140.1620">
    <property type="match status" value="1"/>
</dbReference>
<feature type="domain" description="T-SNARE coiled-coil homology" evidence="14">
    <location>
        <begin position="45"/>
        <end position="107"/>
    </location>
</feature>
<dbReference type="AGR" id="RGD:628771"/>
<keyword evidence="10" id="KW-0966">Cell projection</keyword>
<comment type="similarity">
    <text evidence="4">Belongs to the ABI family.</text>
</comment>
<evidence type="ECO:0000256" key="1">
    <source>
        <dbReference type="ARBA" id="ARBA00004245"/>
    </source>
</evidence>
<dbReference type="Gene3D" id="2.30.30.40">
    <property type="entry name" value="SH3 Domains"/>
    <property type="match status" value="1"/>
</dbReference>
<evidence type="ECO:0000256" key="10">
    <source>
        <dbReference type="ARBA" id="ARBA00023273"/>
    </source>
</evidence>
<feature type="region of interest" description="Disordered" evidence="12">
    <location>
        <begin position="159"/>
        <end position="364"/>
    </location>
</feature>
<dbReference type="InterPro" id="IPR012849">
    <property type="entry name" value="Abl-interactor_HHR_dom"/>
</dbReference>
<comment type="subcellular location">
    <subcellularLocation>
        <location evidence="2">Cell projection</location>
        <location evidence="2">Filopodium</location>
    </subcellularLocation>
    <subcellularLocation>
        <location evidence="3">Cell projection</location>
        <location evidence="3">Lamellipodium</location>
    </subcellularLocation>
    <subcellularLocation>
        <location evidence="1">Cytoplasm</location>
        <location evidence="1">Cytoskeleton</location>
    </subcellularLocation>
</comment>
<feature type="compositionally biased region" description="Pro residues" evidence="12">
    <location>
        <begin position="333"/>
        <end position="342"/>
    </location>
</feature>
<dbReference type="Pfam" id="PF07815">
    <property type="entry name" value="Abi_HHR"/>
    <property type="match status" value="1"/>
</dbReference>
<dbReference type="InterPro" id="IPR036028">
    <property type="entry name" value="SH3-like_dom_sf"/>
</dbReference>